<feature type="repeat" description="ANK" evidence="2">
    <location>
        <begin position="844"/>
        <end position="876"/>
    </location>
</feature>
<dbReference type="PANTHER" id="PTHR23335">
    <property type="entry name" value="CALMODULIN-BINDING TRANSCRIPTION ACTIVATOR CAMTA"/>
    <property type="match status" value="1"/>
</dbReference>
<gene>
    <name evidence="5" type="primary">SPT23_1</name>
    <name evidence="5" type="ORF">BG011_000074</name>
</gene>
<dbReference type="Proteomes" id="UP000726737">
    <property type="component" value="Unassembled WGS sequence"/>
</dbReference>
<dbReference type="EMBL" id="JAAAJA010000100">
    <property type="protein sequence ID" value="KAG0262321.1"/>
    <property type="molecule type" value="Genomic_DNA"/>
</dbReference>
<keyword evidence="6" id="KW-1185">Reference proteome</keyword>
<feature type="compositionally biased region" description="Low complexity" evidence="3">
    <location>
        <begin position="165"/>
        <end position="188"/>
    </location>
</feature>
<dbReference type="GO" id="GO:0003690">
    <property type="term" value="F:double-stranded DNA binding"/>
    <property type="evidence" value="ECO:0007669"/>
    <property type="project" value="TreeGrafter"/>
</dbReference>
<dbReference type="InterPro" id="IPR036770">
    <property type="entry name" value="Ankyrin_rpt-contain_sf"/>
</dbReference>
<feature type="region of interest" description="Disordered" evidence="3">
    <location>
        <begin position="741"/>
        <end position="765"/>
    </location>
</feature>
<accession>A0A9P6U687</accession>
<feature type="region of interest" description="Disordered" evidence="3">
    <location>
        <begin position="597"/>
        <end position="631"/>
    </location>
</feature>
<evidence type="ECO:0000259" key="4">
    <source>
        <dbReference type="SMART" id="SM00429"/>
    </source>
</evidence>
<feature type="compositionally biased region" description="Low complexity" evidence="3">
    <location>
        <begin position="749"/>
        <end position="764"/>
    </location>
</feature>
<dbReference type="InterPro" id="IPR014756">
    <property type="entry name" value="Ig_E-set"/>
</dbReference>
<dbReference type="InterPro" id="IPR002110">
    <property type="entry name" value="Ankyrin_rpt"/>
</dbReference>
<dbReference type="InterPro" id="IPR013783">
    <property type="entry name" value="Ig-like_fold"/>
</dbReference>
<dbReference type="PANTHER" id="PTHR23335:SF1">
    <property type="entry name" value="CALMODULIN-BINDING TRANSCRIPTION ACTIVATOR, ISOFORM F"/>
    <property type="match status" value="1"/>
</dbReference>
<dbReference type="OrthoDB" id="366390at2759"/>
<feature type="region of interest" description="Disordered" evidence="3">
    <location>
        <begin position="165"/>
        <end position="198"/>
    </location>
</feature>
<evidence type="ECO:0000256" key="1">
    <source>
        <dbReference type="ARBA" id="ARBA00023043"/>
    </source>
</evidence>
<feature type="compositionally biased region" description="Acidic residues" evidence="3">
    <location>
        <begin position="924"/>
        <end position="943"/>
    </location>
</feature>
<organism evidence="5 6">
    <name type="scientific">Mortierella polycephala</name>
    <dbReference type="NCBI Taxonomy" id="41804"/>
    <lineage>
        <taxon>Eukaryota</taxon>
        <taxon>Fungi</taxon>
        <taxon>Fungi incertae sedis</taxon>
        <taxon>Mucoromycota</taxon>
        <taxon>Mortierellomycotina</taxon>
        <taxon>Mortierellomycetes</taxon>
        <taxon>Mortierellales</taxon>
        <taxon>Mortierellaceae</taxon>
        <taxon>Mortierella</taxon>
    </lineage>
</organism>
<dbReference type="GO" id="GO:0006357">
    <property type="term" value="P:regulation of transcription by RNA polymerase II"/>
    <property type="evidence" value="ECO:0007669"/>
    <property type="project" value="TreeGrafter"/>
</dbReference>
<dbReference type="GO" id="GO:0003712">
    <property type="term" value="F:transcription coregulator activity"/>
    <property type="evidence" value="ECO:0007669"/>
    <property type="project" value="TreeGrafter"/>
</dbReference>
<dbReference type="SUPFAM" id="SSF48403">
    <property type="entry name" value="Ankyrin repeat"/>
    <property type="match status" value="1"/>
</dbReference>
<evidence type="ECO:0000256" key="3">
    <source>
        <dbReference type="SAM" id="MobiDB-lite"/>
    </source>
</evidence>
<keyword evidence="1 2" id="KW-0040">ANK repeat</keyword>
<feature type="region of interest" description="Disordered" evidence="3">
    <location>
        <begin position="1283"/>
        <end position="1314"/>
    </location>
</feature>
<name>A0A9P6U687_9FUNG</name>
<dbReference type="Gene3D" id="1.25.40.20">
    <property type="entry name" value="Ankyrin repeat-containing domain"/>
    <property type="match status" value="1"/>
</dbReference>
<evidence type="ECO:0000256" key="2">
    <source>
        <dbReference type="PROSITE-ProRule" id="PRU00023"/>
    </source>
</evidence>
<feature type="region of interest" description="Disordered" evidence="3">
    <location>
        <begin position="912"/>
        <end position="965"/>
    </location>
</feature>
<feature type="compositionally biased region" description="Basic and acidic residues" evidence="3">
    <location>
        <begin position="944"/>
        <end position="953"/>
    </location>
</feature>
<sequence length="1355" mass="148598">MDQQKLQQQRLVLQKQQQRAQLHLQNLQIRQKKKLLEDQQQSLQSLQSEASQNPILLPLSSSENFISTPHYNSLLSLPPESLTYPPYAHPFLNAAIGNIDSNHNNHNVNNHNNHTTTTTTSPNLIGASGSTSSAMDILAMAPFPIHQHQTSLTTNSLLPQHAIHQIDQQQQQPSQQHQNQQQQPRQGQNSPFYHPLKFETNQSNQPFLNINMDTTGSGDVSVSGLNNGNGLQGYGTNEWNASANALPNENMALLGHSVQNDVLRRLSHSSSMSDKSVATSGSVNEMVGYSMNARIIRKKDQLEELSSSGAIITAPLVDEVRTGQQFLIKLQMTKSGTTPSSSTKFPAMRVERRDAINTAGEPRSEAEPLTLQIIVHLAKSGQIRKGACAKCCHKYGPSSPILVLLDPLSPSATDPASYAHVDTTSGSVTLLAKVICSSTDHGERGNKDQYVFEFRLKRTNTVNKTNMSPMGPDAMEDDGETVASCSAAPIMCSGHHKAKRVYPSQRPSKVTEDGPVPKTKVIKRHRSIPNAARSISGSKYSPEQTDEYLRSGSISSSSNYPSPMSFMQENFANAAVVSNFGDDQSSDIDFRGSTLFPGQPMLNASESESSSSGVVESPQFQPPRICEVRPDHGPIRKTTDVILRGLFFCDGMVPYFGCFPAQDIVVETSNLIICKAPESPLPGTVPITIYDNAGTNFVDLGQFTYTDDSETELLILQLQLRLAHRALEYLHTQATGQRGDANDILREMPGLSSSPRSNGPSPGGAYMMTDSAAFDEESDSNMLTLEQVEEGILKTLDQLPAGMDISMQLEGQGNLLHLSILQGFDKLTMRLIEDGCELEALDQWAMTPLMYAVIKGNESIVRALILAGASSSGAKTPREFYACLPRPVAPTRAVVGYLSISCARHSTTTRALVSSTTGGQPDMVEIENDEASISSDEESEAEEDSKRRPDDSTPRIAEQPLPGIAETVPEAHSTPVETGTFEQLAQRIRAVHINQDMLPLDQQGLPPMRTVESDGSVKINNTVLKGDEIPYGKVPVNNTTTTDSKESGYHSGIFSEVQDRLSHLSRSDLPAEGVQMTVEFRRGLSSVKVASPSSPPMPDNLFRTGDSFEIMIRLTTIDENNPLPSEFLGIRFPHEMVKRVNGHPASILNEMTYILKMSIELGQSNNIDVASSSSTAHDNHHHRGDGIDLKGSCSACSDYRRERKKTLPSHVSQEDQTLYPILQFNIPAAPMVIPPPGSASPQDLTRRTDVMELRNGQVTVKARVNCSSLHHLIQREKDKRTAELRLQQQQRQQQRQEGEESPSVSKGTKTPLDMKDLEDPGFVFTFELVHPTLSIVVARQQTGPILFQSYSRGRS</sequence>
<dbReference type="GO" id="GO:0005634">
    <property type="term" value="C:nucleus"/>
    <property type="evidence" value="ECO:0007669"/>
    <property type="project" value="TreeGrafter"/>
</dbReference>
<comment type="caution">
    <text evidence="5">The sequence shown here is derived from an EMBL/GenBank/DDBJ whole genome shotgun (WGS) entry which is preliminary data.</text>
</comment>
<feature type="domain" description="IPT/TIG" evidence="4">
    <location>
        <begin position="622"/>
        <end position="706"/>
    </location>
</feature>
<dbReference type="CDD" id="cd00102">
    <property type="entry name" value="IPT"/>
    <property type="match status" value="1"/>
</dbReference>
<reference evidence="5" key="1">
    <citation type="journal article" date="2020" name="Fungal Divers.">
        <title>Resolving the Mortierellaceae phylogeny through synthesis of multi-gene phylogenetics and phylogenomics.</title>
        <authorList>
            <person name="Vandepol N."/>
            <person name="Liber J."/>
            <person name="Desiro A."/>
            <person name="Na H."/>
            <person name="Kennedy M."/>
            <person name="Barry K."/>
            <person name="Grigoriev I.V."/>
            <person name="Miller A.N."/>
            <person name="O'Donnell K."/>
            <person name="Stajich J.E."/>
            <person name="Bonito G."/>
        </authorList>
    </citation>
    <scope>NUCLEOTIDE SEQUENCE</scope>
    <source>
        <strain evidence="5">KOD948</strain>
    </source>
</reference>
<proteinExistence type="predicted"/>
<dbReference type="SUPFAM" id="SSF81296">
    <property type="entry name" value="E set domains"/>
    <property type="match status" value="1"/>
</dbReference>
<protein>
    <submittedName>
        <fullName evidence="5">SPT3 Dosage dependent suppressor of Ty-induced promoter mutations-like protein</fullName>
    </submittedName>
</protein>
<feature type="compositionally biased region" description="Low complexity" evidence="3">
    <location>
        <begin position="1284"/>
        <end position="1295"/>
    </location>
</feature>
<evidence type="ECO:0000313" key="5">
    <source>
        <dbReference type="EMBL" id="KAG0262321.1"/>
    </source>
</evidence>
<evidence type="ECO:0000313" key="6">
    <source>
        <dbReference type="Proteomes" id="UP000726737"/>
    </source>
</evidence>
<dbReference type="InterPro" id="IPR002909">
    <property type="entry name" value="IPT_dom"/>
</dbReference>
<feature type="compositionally biased region" description="Low complexity" evidence="3">
    <location>
        <begin position="605"/>
        <end position="617"/>
    </location>
</feature>
<dbReference type="PROSITE" id="PS50088">
    <property type="entry name" value="ANK_REPEAT"/>
    <property type="match status" value="1"/>
</dbReference>
<dbReference type="Gene3D" id="2.60.40.10">
    <property type="entry name" value="Immunoglobulins"/>
    <property type="match status" value="1"/>
</dbReference>
<dbReference type="SMART" id="SM00429">
    <property type="entry name" value="IPT"/>
    <property type="match status" value="1"/>
</dbReference>